<organism evidence="2 3">
    <name type="scientific">Streptomyces lavendulae subsp. lavendulae</name>
    <dbReference type="NCBI Taxonomy" id="58340"/>
    <lineage>
        <taxon>Bacteria</taxon>
        <taxon>Bacillati</taxon>
        <taxon>Actinomycetota</taxon>
        <taxon>Actinomycetes</taxon>
        <taxon>Kitasatosporales</taxon>
        <taxon>Streptomycetaceae</taxon>
        <taxon>Streptomyces</taxon>
    </lineage>
</organism>
<evidence type="ECO:0000256" key="1">
    <source>
        <dbReference type="SAM" id="MobiDB-lite"/>
    </source>
</evidence>
<accession>A0A2K8P7V1</accession>
<proteinExistence type="predicted"/>
<dbReference type="AlphaFoldDB" id="A0A2K8P7V1"/>
<dbReference type="RefSeq" id="WP_234333541.1">
    <property type="nucleotide sequence ID" value="NZ_CP024985.1"/>
</dbReference>
<dbReference type="InterPro" id="IPR044548">
    <property type="entry name" value="AF0060_NTP-PPase_MazG-like"/>
</dbReference>
<dbReference type="GeneID" id="49381797"/>
<reference evidence="2 3" key="1">
    <citation type="submission" date="2017-11" db="EMBL/GenBank/DDBJ databases">
        <title>Complete genome sequence of Streptomyces lavendulae subsp. lavendulae CCM 3239 (formerly 'Streptomyces aureofaciens CCM 3239'), the producer of the angucycline-type antibiotic auricin.</title>
        <authorList>
            <person name="Busche T."/>
            <person name="Novakova R."/>
            <person name="Al'Dilaimi A."/>
            <person name="Homerova D."/>
            <person name="Feckova L."/>
            <person name="Rezuchova B."/>
            <person name="Mingyar E."/>
            <person name="Csolleiova D."/>
            <person name="Bekeova C."/>
            <person name="Winkler A."/>
            <person name="Sevcikova B."/>
            <person name="Kalinowski J."/>
            <person name="Kormanec J."/>
            <person name="Ruckert C."/>
        </authorList>
    </citation>
    <scope>NUCLEOTIDE SEQUENCE [LARGE SCALE GENOMIC DNA]</scope>
    <source>
        <strain evidence="2 3">CCM 3239</strain>
    </source>
</reference>
<name>A0A2K8P7V1_STRLA</name>
<dbReference type="Proteomes" id="UP000231791">
    <property type="component" value="Chromosome"/>
</dbReference>
<dbReference type="EMBL" id="CP024985">
    <property type="protein sequence ID" value="ATZ22558.1"/>
    <property type="molecule type" value="Genomic_DNA"/>
</dbReference>
<dbReference type="CDD" id="cd11533">
    <property type="entry name" value="NTP-PPase_Af0060_like"/>
    <property type="match status" value="1"/>
</dbReference>
<sequence>MSELPVTGTRTQDLWPLIERLAESFARRDDERGVSAEEQWTLQVLKIGEEFGEAAQAVIGARGTNPRKGYSHGWPDVQAEVADTAITALVALARMRPDDAADYLARHLRAKSERFLPGPNRPSPDERPDPPVHR</sequence>
<dbReference type="SUPFAM" id="SSF101386">
    <property type="entry name" value="all-alpha NTP pyrophosphatases"/>
    <property type="match status" value="1"/>
</dbReference>
<evidence type="ECO:0000313" key="3">
    <source>
        <dbReference type="Proteomes" id="UP000231791"/>
    </source>
</evidence>
<keyword evidence="3" id="KW-1185">Reference proteome</keyword>
<evidence type="ECO:0000313" key="2">
    <source>
        <dbReference type="EMBL" id="ATZ22558.1"/>
    </source>
</evidence>
<protein>
    <submittedName>
        <fullName evidence="2">Uncharacterized protein</fullName>
    </submittedName>
</protein>
<feature type="compositionally biased region" description="Basic and acidic residues" evidence="1">
    <location>
        <begin position="123"/>
        <end position="134"/>
    </location>
</feature>
<feature type="region of interest" description="Disordered" evidence="1">
    <location>
        <begin position="111"/>
        <end position="134"/>
    </location>
</feature>
<gene>
    <name evidence="2" type="ORF">SLAV_03240</name>
</gene>
<dbReference type="KEGG" id="slx:SLAV_03240"/>